<dbReference type="AlphaFoldDB" id="A0A848MAW2"/>
<proteinExistence type="predicted"/>
<dbReference type="SUPFAM" id="SSF102462">
    <property type="entry name" value="Peptidyl-tRNA hydrolase II"/>
    <property type="match status" value="1"/>
</dbReference>
<dbReference type="Gene3D" id="3.40.1490.10">
    <property type="entry name" value="Bit1"/>
    <property type="match status" value="1"/>
</dbReference>
<sequence>MTDTMRVAVIVNPELSRGLLANTSSVIAIGLAARFPVLAGEQLVDAEGKTIDVSSKLPVPILQATTTQINDILQKALKSTESVAIVPFPAFARAMHSFDHYAQAFSQCSLSGEMLDGLGLAGPEKWVKSLTGSLKLLRD</sequence>
<name>A0A848MAW2_9GAMM</name>
<comment type="caution">
    <text evidence="1">The sequence shown here is derived from an EMBL/GenBank/DDBJ whole genome shotgun (WGS) entry which is preliminary data.</text>
</comment>
<dbReference type="InterPro" id="IPR018988">
    <property type="entry name" value="DUF2000"/>
</dbReference>
<evidence type="ECO:0000313" key="2">
    <source>
        <dbReference type="Proteomes" id="UP000585363"/>
    </source>
</evidence>
<reference evidence="1 2" key="2">
    <citation type="submission" date="2020-06" db="EMBL/GenBank/DDBJ databases">
        <title>Polyphasic characterization of a Rahnella strain isolated from tree sap.</title>
        <authorList>
            <person name="Kim I.S."/>
        </authorList>
    </citation>
    <scope>NUCLEOTIDE SEQUENCE [LARGE SCALE GENOMIC DNA]</scope>
    <source>
        <strain evidence="1 2">SAP-1</strain>
    </source>
</reference>
<organism evidence="1 2">
    <name type="scientific">Rouxiella aceris</name>
    <dbReference type="NCBI Taxonomy" id="2703884"/>
    <lineage>
        <taxon>Bacteria</taxon>
        <taxon>Pseudomonadati</taxon>
        <taxon>Pseudomonadota</taxon>
        <taxon>Gammaproteobacteria</taxon>
        <taxon>Enterobacterales</taxon>
        <taxon>Yersiniaceae</taxon>
        <taxon>Rouxiella</taxon>
    </lineage>
</organism>
<dbReference type="PIRSF" id="PIRSF033736">
    <property type="entry name" value="UCP033763"/>
    <property type="match status" value="1"/>
</dbReference>
<reference evidence="1 2" key="1">
    <citation type="submission" date="2020-01" db="EMBL/GenBank/DDBJ databases">
        <authorList>
            <person name="Lee S.D."/>
        </authorList>
    </citation>
    <scope>NUCLEOTIDE SEQUENCE [LARGE SCALE GENOMIC DNA]</scope>
    <source>
        <strain evidence="1 2">SAP-1</strain>
    </source>
</reference>
<accession>A0A848MAW2</accession>
<dbReference type="EMBL" id="JAADJU010000001">
    <property type="protein sequence ID" value="NMP25378.1"/>
    <property type="molecule type" value="Genomic_DNA"/>
</dbReference>
<keyword evidence="2" id="KW-1185">Reference proteome</keyword>
<dbReference type="Proteomes" id="UP000585363">
    <property type="component" value="Unassembled WGS sequence"/>
</dbReference>
<dbReference type="InterPro" id="IPR017021">
    <property type="entry name" value="UCP033763"/>
</dbReference>
<protein>
    <submittedName>
        <fullName evidence="1">DUF2000 domain-containing protein</fullName>
    </submittedName>
</protein>
<gene>
    <name evidence="1" type="ORF">GW590_00540</name>
</gene>
<dbReference type="Pfam" id="PF09391">
    <property type="entry name" value="DUF2000"/>
    <property type="match status" value="1"/>
</dbReference>
<evidence type="ECO:0000313" key="1">
    <source>
        <dbReference type="EMBL" id="NMP25378.1"/>
    </source>
</evidence>
<dbReference type="InterPro" id="IPR023476">
    <property type="entry name" value="Pep_tRNA_hydro_II_dom_sf"/>
</dbReference>